<keyword evidence="2" id="KW-1185">Reference proteome</keyword>
<dbReference type="SUPFAM" id="SSF52540">
    <property type="entry name" value="P-loop containing nucleoside triphosphate hydrolases"/>
    <property type="match status" value="1"/>
</dbReference>
<dbReference type="InterPro" id="IPR027417">
    <property type="entry name" value="P-loop_NTPase"/>
</dbReference>
<dbReference type="InterPro" id="IPR031314">
    <property type="entry name" value="DNK_dom"/>
</dbReference>
<feature type="domain" description="Deoxynucleoside kinase" evidence="1">
    <location>
        <begin position="1"/>
        <end position="114"/>
    </location>
</feature>
<dbReference type="Pfam" id="PF01712">
    <property type="entry name" value="dNK"/>
    <property type="match status" value="1"/>
</dbReference>
<organism evidence="2 3">
    <name type="scientific">Sitophilus oryzae</name>
    <name type="common">Rice weevil</name>
    <name type="synonym">Curculio oryzae</name>
    <dbReference type="NCBI Taxonomy" id="7048"/>
    <lineage>
        <taxon>Eukaryota</taxon>
        <taxon>Metazoa</taxon>
        <taxon>Ecdysozoa</taxon>
        <taxon>Arthropoda</taxon>
        <taxon>Hexapoda</taxon>
        <taxon>Insecta</taxon>
        <taxon>Pterygota</taxon>
        <taxon>Neoptera</taxon>
        <taxon>Endopterygota</taxon>
        <taxon>Coleoptera</taxon>
        <taxon>Polyphaga</taxon>
        <taxon>Cucujiformia</taxon>
        <taxon>Curculionidae</taxon>
        <taxon>Dryophthorinae</taxon>
        <taxon>Sitophilus</taxon>
    </lineage>
</organism>
<dbReference type="InParanoid" id="A0A6J2Y3W6"/>
<name>A0A6J2Y3W6_SITOR</name>
<reference evidence="3" key="1">
    <citation type="submission" date="2025-08" db="UniProtKB">
        <authorList>
            <consortium name="RefSeq"/>
        </authorList>
    </citation>
    <scope>IDENTIFICATION</scope>
    <source>
        <tissue evidence="3">Gonads</tissue>
    </source>
</reference>
<dbReference type="PANTHER" id="PTHR10513:SF24">
    <property type="entry name" value="THYMIDINE KINASE 2, MITOCHONDRIAL"/>
    <property type="match status" value="1"/>
</dbReference>
<evidence type="ECO:0000259" key="1">
    <source>
        <dbReference type="Pfam" id="PF01712"/>
    </source>
</evidence>
<dbReference type="GeneID" id="115883471"/>
<dbReference type="Gene3D" id="3.40.50.300">
    <property type="entry name" value="P-loop containing nucleotide triphosphate hydrolases"/>
    <property type="match status" value="1"/>
</dbReference>
<dbReference type="GO" id="GO:0005739">
    <property type="term" value="C:mitochondrion"/>
    <property type="evidence" value="ECO:0007669"/>
    <property type="project" value="TreeGrafter"/>
</dbReference>
<dbReference type="AlphaFoldDB" id="A0A6J2Y3W6"/>
<gene>
    <name evidence="3" type="primary">LOC115883471</name>
</gene>
<evidence type="ECO:0000313" key="3">
    <source>
        <dbReference type="RefSeq" id="XP_030757695.1"/>
    </source>
</evidence>
<sequence length="133" mass="15835">MERSIFSARYCFVEKLSRDGILSPPSVAVIDSWFHWITTKMNVDVDLIVYLRTSPEVVYERILKRNRPEEISISLDYIKSLHELHEDWLYHKRLHKCPAPVLIVDADLDKTKIKKEYQRWEPNILNKKFGAHI</sequence>
<accession>A0A6J2Y3W6</accession>
<dbReference type="PANTHER" id="PTHR10513">
    <property type="entry name" value="DEOXYNUCLEOSIDE KINASE"/>
    <property type="match status" value="1"/>
</dbReference>
<dbReference type="RefSeq" id="XP_030757695.1">
    <property type="nucleotide sequence ID" value="XM_030901835.1"/>
</dbReference>
<dbReference type="FunCoup" id="A0A6J2Y3W6">
    <property type="interactions" value="997"/>
</dbReference>
<dbReference type="KEGG" id="soy:115883471"/>
<dbReference type="OrthoDB" id="567086at2759"/>
<evidence type="ECO:0000313" key="2">
    <source>
        <dbReference type="Proteomes" id="UP000504635"/>
    </source>
</evidence>
<proteinExistence type="predicted"/>
<dbReference type="Proteomes" id="UP000504635">
    <property type="component" value="Unplaced"/>
</dbReference>
<dbReference type="InterPro" id="IPR050566">
    <property type="entry name" value="Deoxyribonucleoside_kinase"/>
</dbReference>
<protein>
    <submittedName>
        <fullName evidence="3">Deoxynucleoside kinase-like</fullName>
    </submittedName>
</protein>
<dbReference type="GO" id="GO:0019136">
    <property type="term" value="F:deoxynucleoside kinase activity"/>
    <property type="evidence" value="ECO:0007669"/>
    <property type="project" value="TreeGrafter"/>
</dbReference>